<comment type="similarity">
    <text evidence="1">Belongs to the ATP-dependent AMP-binding enzyme family.</text>
</comment>
<comment type="catalytic activity">
    <reaction evidence="5">
        <text>a very long-chain fatty acid + ATP + CoA = a very long-chain fatty acyl-CoA + AMP + diphosphate</text>
        <dbReference type="Rhea" id="RHEA:54536"/>
        <dbReference type="ChEBI" id="CHEBI:30616"/>
        <dbReference type="ChEBI" id="CHEBI:33019"/>
        <dbReference type="ChEBI" id="CHEBI:57287"/>
        <dbReference type="ChEBI" id="CHEBI:58950"/>
        <dbReference type="ChEBI" id="CHEBI:138261"/>
        <dbReference type="ChEBI" id="CHEBI:456215"/>
    </reaction>
    <physiologicalReaction direction="left-to-right" evidence="5">
        <dbReference type="Rhea" id="RHEA:54537"/>
    </physiologicalReaction>
</comment>
<accession>A0A9W9YZJ1</accession>
<dbReference type="GO" id="GO:0005886">
    <property type="term" value="C:plasma membrane"/>
    <property type="evidence" value="ECO:0007669"/>
    <property type="project" value="TreeGrafter"/>
</dbReference>
<keyword evidence="2" id="KW-0436">Ligase</keyword>
<dbReference type="Proteomes" id="UP001163046">
    <property type="component" value="Unassembled WGS sequence"/>
</dbReference>
<gene>
    <name evidence="10" type="ORF">OS493_019705</name>
</gene>
<feature type="transmembrane region" description="Helical" evidence="8">
    <location>
        <begin position="6"/>
        <end position="36"/>
    </location>
</feature>
<dbReference type="GO" id="GO:0005324">
    <property type="term" value="F:long-chain fatty acid transmembrane transporter activity"/>
    <property type="evidence" value="ECO:0007669"/>
    <property type="project" value="TreeGrafter"/>
</dbReference>
<dbReference type="SUPFAM" id="SSF56801">
    <property type="entry name" value="Acetyl-CoA synthetase-like"/>
    <property type="match status" value="1"/>
</dbReference>
<organism evidence="10 11">
    <name type="scientific">Desmophyllum pertusum</name>
    <dbReference type="NCBI Taxonomy" id="174260"/>
    <lineage>
        <taxon>Eukaryota</taxon>
        <taxon>Metazoa</taxon>
        <taxon>Cnidaria</taxon>
        <taxon>Anthozoa</taxon>
        <taxon>Hexacorallia</taxon>
        <taxon>Scleractinia</taxon>
        <taxon>Caryophylliina</taxon>
        <taxon>Caryophylliidae</taxon>
        <taxon>Desmophyllum</taxon>
    </lineage>
</organism>
<dbReference type="PANTHER" id="PTHR43107">
    <property type="entry name" value="LONG-CHAIN FATTY ACID TRANSPORT PROTEIN"/>
    <property type="match status" value="1"/>
</dbReference>
<proteinExistence type="inferred from homology"/>
<keyword evidence="8" id="KW-0472">Membrane</keyword>
<evidence type="ECO:0000313" key="10">
    <source>
        <dbReference type="EMBL" id="KAJ7372261.1"/>
    </source>
</evidence>
<sequence length="432" mass="47705">MLYIWSAVVAILAAVIWYCHLPLVVFPALLFVTFLASGGRNFPKVFFGTILRDLRGLSRFIKVLSTTRQHVKKKHTVADIFRQTASKHPNKVAFIFEQKTWTFQDVEEYSNRIANYFKSQGYQKGDVVALLLESCPEFACIWLGLSKLGVITALINTNLRLDSLFHCISVATVRAIIFGTDLSGAVKEIQTRIPEGVELYCLGSTTTVVRAAVNLDKKLEDSSPGMPAVNHSKSMADVLFYIYTSGTTGLPKAAVISNVRFFKMSYGVHCALNVHHDDIVYSSLPLYHSSAGIVGIGQCFFGGCTLALRRKFSASKFWDDCVETKATAVQYIGELCRYLLAQPHRPSENQHSVRLALGNGLRPQIWEEFQTRFGIKEIGEFYGSTEGTASIINIDSTPGACGFVSEIVPAAYPVVIFKVDPESGELVRGSDG</sequence>
<dbReference type="InterPro" id="IPR020845">
    <property type="entry name" value="AMP-binding_CS"/>
</dbReference>
<keyword evidence="8" id="KW-0812">Transmembrane</keyword>
<dbReference type="GO" id="GO:0005524">
    <property type="term" value="F:ATP binding"/>
    <property type="evidence" value="ECO:0007669"/>
    <property type="project" value="UniProtKB-KW"/>
</dbReference>
<keyword evidence="3" id="KW-0547">Nucleotide-binding</keyword>
<dbReference type="GO" id="GO:0005789">
    <property type="term" value="C:endoplasmic reticulum membrane"/>
    <property type="evidence" value="ECO:0007669"/>
    <property type="project" value="TreeGrafter"/>
</dbReference>
<evidence type="ECO:0000256" key="5">
    <source>
        <dbReference type="ARBA" id="ARBA00036527"/>
    </source>
</evidence>
<dbReference type="AlphaFoldDB" id="A0A9W9YZJ1"/>
<dbReference type="InterPro" id="IPR042099">
    <property type="entry name" value="ANL_N_sf"/>
</dbReference>
<feature type="domain" description="AMP-dependent synthetase/ligase" evidence="9">
    <location>
        <begin position="81"/>
        <end position="427"/>
    </location>
</feature>
<dbReference type="Gene3D" id="3.40.50.12780">
    <property type="entry name" value="N-terminal domain of ligase-like"/>
    <property type="match status" value="1"/>
</dbReference>
<dbReference type="InterPro" id="IPR000873">
    <property type="entry name" value="AMP-dep_synth/lig_dom"/>
</dbReference>
<dbReference type="PROSITE" id="PS00455">
    <property type="entry name" value="AMP_BINDING"/>
    <property type="match status" value="1"/>
</dbReference>
<name>A0A9W9YZJ1_9CNID</name>
<evidence type="ECO:0000256" key="4">
    <source>
        <dbReference type="ARBA" id="ARBA00022840"/>
    </source>
</evidence>
<keyword evidence="8" id="KW-1133">Transmembrane helix</keyword>
<reference evidence="10" key="1">
    <citation type="submission" date="2023-01" db="EMBL/GenBank/DDBJ databases">
        <title>Genome assembly of the deep-sea coral Lophelia pertusa.</title>
        <authorList>
            <person name="Herrera S."/>
            <person name="Cordes E."/>
        </authorList>
    </citation>
    <scope>NUCLEOTIDE SEQUENCE</scope>
    <source>
        <strain evidence="10">USNM1676648</strain>
        <tissue evidence="10">Polyp</tissue>
    </source>
</reference>
<dbReference type="GO" id="GO:0004467">
    <property type="term" value="F:long-chain fatty acid-CoA ligase activity"/>
    <property type="evidence" value="ECO:0007669"/>
    <property type="project" value="TreeGrafter"/>
</dbReference>
<protein>
    <recommendedName>
        <fullName evidence="6">Long-chain-fatty-acid--CoA ligase</fullName>
    </recommendedName>
</protein>
<comment type="catalytic activity">
    <reaction evidence="7">
        <text>tetracosanoate + ATP + CoA = tetracosanoyl-CoA + AMP + diphosphate</text>
        <dbReference type="Rhea" id="RHEA:33639"/>
        <dbReference type="ChEBI" id="CHEBI:30616"/>
        <dbReference type="ChEBI" id="CHEBI:31014"/>
        <dbReference type="ChEBI" id="CHEBI:33019"/>
        <dbReference type="ChEBI" id="CHEBI:57287"/>
        <dbReference type="ChEBI" id="CHEBI:65052"/>
        <dbReference type="ChEBI" id="CHEBI:456215"/>
    </reaction>
    <physiologicalReaction direction="left-to-right" evidence="7">
        <dbReference type="Rhea" id="RHEA:33640"/>
    </physiologicalReaction>
</comment>
<comment type="caution">
    <text evidence="10">The sequence shown here is derived from an EMBL/GenBank/DDBJ whole genome shotgun (WGS) entry which is preliminary data.</text>
</comment>
<evidence type="ECO:0000256" key="1">
    <source>
        <dbReference type="ARBA" id="ARBA00006432"/>
    </source>
</evidence>
<dbReference type="PANTHER" id="PTHR43107:SF15">
    <property type="entry name" value="FATTY ACID TRANSPORT PROTEIN 3, ISOFORM A"/>
    <property type="match status" value="1"/>
</dbReference>
<dbReference type="EMBL" id="MU826837">
    <property type="protein sequence ID" value="KAJ7372261.1"/>
    <property type="molecule type" value="Genomic_DNA"/>
</dbReference>
<evidence type="ECO:0000313" key="11">
    <source>
        <dbReference type="Proteomes" id="UP001163046"/>
    </source>
</evidence>
<dbReference type="GO" id="GO:0044539">
    <property type="term" value="P:long-chain fatty acid import into cell"/>
    <property type="evidence" value="ECO:0007669"/>
    <property type="project" value="TreeGrafter"/>
</dbReference>
<evidence type="ECO:0000256" key="3">
    <source>
        <dbReference type="ARBA" id="ARBA00022741"/>
    </source>
</evidence>
<keyword evidence="4" id="KW-0067">ATP-binding</keyword>
<evidence type="ECO:0000256" key="2">
    <source>
        <dbReference type="ARBA" id="ARBA00022598"/>
    </source>
</evidence>
<keyword evidence="11" id="KW-1185">Reference proteome</keyword>
<dbReference type="Pfam" id="PF00501">
    <property type="entry name" value="AMP-binding"/>
    <property type="match status" value="1"/>
</dbReference>
<evidence type="ECO:0000256" key="8">
    <source>
        <dbReference type="SAM" id="Phobius"/>
    </source>
</evidence>
<evidence type="ECO:0000259" key="9">
    <source>
        <dbReference type="Pfam" id="PF00501"/>
    </source>
</evidence>
<evidence type="ECO:0000256" key="6">
    <source>
        <dbReference type="ARBA" id="ARBA00041297"/>
    </source>
</evidence>
<dbReference type="OrthoDB" id="288590at2759"/>
<evidence type="ECO:0000256" key="7">
    <source>
        <dbReference type="ARBA" id="ARBA00048666"/>
    </source>
</evidence>